<evidence type="ECO:0000256" key="1">
    <source>
        <dbReference type="SAM" id="MobiDB-lite"/>
    </source>
</evidence>
<protein>
    <submittedName>
        <fullName evidence="2">Uncharacterized protein</fullName>
    </submittedName>
</protein>
<feature type="compositionally biased region" description="Polar residues" evidence="1">
    <location>
        <begin position="129"/>
        <end position="139"/>
    </location>
</feature>
<reference evidence="3" key="1">
    <citation type="submission" date="2016-02" db="EMBL/GenBank/DDBJ databases">
        <title>Comparative genomics of biotechnologically important yeasts.</title>
        <authorList>
            <consortium name="DOE Joint Genome Institute"/>
            <person name="Riley R."/>
            <person name="Haridas S."/>
            <person name="Wolfe K.H."/>
            <person name="Lopes M.R."/>
            <person name="Hittinger C.T."/>
            <person name="Goker M."/>
            <person name="Salamov A."/>
            <person name="Wisecaver J."/>
            <person name="Long T.M."/>
            <person name="Aerts A.L."/>
            <person name="Barry K."/>
            <person name="Choi C."/>
            <person name="Clum A."/>
            <person name="Coughlan A.Y."/>
            <person name="Deshpande S."/>
            <person name="Douglass A.P."/>
            <person name="Hanson S.J."/>
            <person name="Klenk H.-P."/>
            <person name="Labutti K."/>
            <person name="Lapidus A."/>
            <person name="Lindquist E."/>
            <person name="Lipzen A."/>
            <person name="Meier-Kolthoff J.P."/>
            <person name="Ohm R.A."/>
            <person name="Otillar R.P."/>
            <person name="Pangilinan J."/>
            <person name="Peng Y."/>
            <person name="Rokas A."/>
            <person name="Rosa C.A."/>
            <person name="Scheuner C."/>
            <person name="Sibirny A.A."/>
            <person name="Slot J.C."/>
            <person name="Stielow J.B."/>
            <person name="Sun H."/>
            <person name="Kurtzman C.P."/>
            <person name="Blackwell M."/>
            <person name="Jeffries T.W."/>
            <person name="Grigoriev I.V."/>
        </authorList>
    </citation>
    <scope>NUCLEOTIDE SEQUENCE [LARGE SCALE GENOMIC DNA]</scope>
    <source>
        <strain evidence="3">NRRL Y-17796</strain>
    </source>
</reference>
<feature type="compositionally biased region" description="Low complexity" evidence="1">
    <location>
        <begin position="53"/>
        <end position="70"/>
    </location>
</feature>
<dbReference type="Proteomes" id="UP000095023">
    <property type="component" value="Unassembled WGS sequence"/>
</dbReference>
<organism evidence="2 3">
    <name type="scientific">Tortispora caseinolytica NRRL Y-17796</name>
    <dbReference type="NCBI Taxonomy" id="767744"/>
    <lineage>
        <taxon>Eukaryota</taxon>
        <taxon>Fungi</taxon>
        <taxon>Dikarya</taxon>
        <taxon>Ascomycota</taxon>
        <taxon>Saccharomycotina</taxon>
        <taxon>Trigonopsidomycetes</taxon>
        <taxon>Trigonopsidales</taxon>
        <taxon>Trigonopsidaceae</taxon>
        <taxon>Tortispora</taxon>
    </lineage>
</organism>
<accession>A0A1E4TF56</accession>
<feature type="compositionally biased region" description="Polar residues" evidence="1">
    <location>
        <begin position="77"/>
        <end position="91"/>
    </location>
</feature>
<dbReference type="PANTHER" id="PTHR22705">
    <property type="entry name" value="ZINC FINGER, ZZ DOMAIN CONTAINING 3"/>
    <property type="match status" value="1"/>
</dbReference>
<feature type="compositionally biased region" description="Polar residues" evidence="1">
    <location>
        <begin position="218"/>
        <end position="243"/>
    </location>
</feature>
<dbReference type="AlphaFoldDB" id="A0A1E4TF56"/>
<keyword evidence="3" id="KW-1185">Reference proteome</keyword>
<feature type="compositionally biased region" description="Basic and acidic residues" evidence="1">
    <location>
        <begin position="191"/>
        <end position="217"/>
    </location>
</feature>
<evidence type="ECO:0000313" key="2">
    <source>
        <dbReference type="EMBL" id="ODV90386.1"/>
    </source>
</evidence>
<feature type="compositionally biased region" description="Polar residues" evidence="1">
    <location>
        <begin position="1"/>
        <end position="11"/>
    </location>
</feature>
<dbReference type="OrthoDB" id="20473at2759"/>
<feature type="compositionally biased region" description="Low complexity" evidence="1">
    <location>
        <begin position="102"/>
        <end position="116"/>
    </location>
</feature>
<feature type="region of interest" description="Disordered" evidence="1">
    <location>
        <begin position="1"/>
        <end position="243"/>
    </location>
</feature>
<dbReference type="InterPro" id="IPR037830">
    <property type="entry name" value="ZZZ3"/>
</dbReference>
<name>A0A1E4TF56_9ASCO</name>
<dbReference type="PANTHER" id="PTHR22705:SF0">
    <property type="entry name" value="ZZ-TYPE ZINC FINGER-CONTAINING PROTEIN 3"/>
    <property type="match status" value="1"/>
</dbReference>
<dbReference type="EMBL" id="KV453842">
    <property type="protein sequence ID" value="ODV90386.1"/>
    <property type="molecule type" value="Genomic_DNA"/>
</dbReference>
<sequence length="383" mass="41545">MACQNTRNGNVAMSRPKASEMKVKKQEGRRPSRRSSRLSGPMSTSSPIRKGASELSRLARSASSSVAGCSRSRKMSHYTTTGSKPTVTFDLSSADGPREGLMSPESSHSESGMSPETYEPLSDDCLAFSSDSCSGTEIENISIDAPLTPADSTAPSPKSDEDINNDALSLSKPSLEDRTENENGNENGNENENKIKDENENDHKNRNEIKMNDEIKLETNTTQQTTSAPAVSSTHTSPIPNYTSTTAADSVDVIAIADMDADSKSAGTSLKVDYIALTSTLNLLNAQKSVAESDILKLEHLKRRSMENPEQVVKELSTSGRLSEIPEMQQIVRAPMILWKKYGISNPELEKQLKQGIVSRQTGFGVCRLFGDAPGQKKLYSST</sequence>
<gene>
    <name evidence="2" type="ORF">CANCADRAFT_106053</name>
</gene>
<proteinExistence type="predicted"/>
<feature type="compositionally biased region" description="Basic and acidic residues" evidence="1">
    <location>
        <begin position="17"/>
        <end position="30"/>
    </location>
</feature>
<evidence type="ECO:0000313" key="3">
    <source>
        <dbReference type="Proteomes" id="UP000095023"/>
    </source>
</evidence>